<dbReference type="InterPro" id="IPR050769">
    <property type="entry name" value="NAT_camello-type"/>
</dbReference>
<evidence type="ECO:0000259" key="2">
    <source>
        <dbReference type="PROSITE" id="PS51186"/>
    </source>
</evidence>
<evidence type="ECO:0000313" key="4">
    <source>
        <dbReference type="Proteomes" id="UP000201838"/>
    </source>
</evidence>
<dbReference type="InterPro" id="IPR000182">
    <property type="entry name" value="GNAT_dom"/>
</dbReference>
<dbReference type="SUPFAM" id="SSF55729">
    <property type="entry name" value="Acyl-CoA N-acyltransferases (Nat)"/>
    <property type="match status" value="1"/>
</dbReference>
<dbReference type="Gene3D" id="3.40.630.30">
    <property type="match status" value="1"/>
</dbReference>
<dbReference type="PANTHER" id="PTHR13947">
    <property type="entry name" value="GNAT FAMILY N-ACETYLTRANSFERASE"/>
    <property type="match status" value="1"/>
</dbReference>
<dbReference type="CDD" id="cd04301">
    <property type="entry name" value="NAT_SF"/>
    <property type="match status" value="1"/>
</dbReference>
<keyword evidence="1 3" id="KW-0808">Transferase</keyword>
<reference evidence="3 4" key="1">
    <citation type="submission" date="2017-05" db="EMBL/GenBank/DDBJ databases">
        <authorList>
            <person name="Song R."/>
            <person name="Chenine A.L."/>
            <person name="Ruprecht R.M."/>
        </authorList>
    </citation>
    <scope>NUCLEOTIDE SEQUENCE [LARGE SCALE GENOMIC DNA]</scope>
    <source>
        <strain evidence="3 4">CECT 8489</strain>
    </source>
</reference>
<dbReference type="OrthoDB" id="9804026at2"/>
<dbReference type="EMBL" id="FXXQ01000002">
    <property type="protein sequence ID" value="SMX22775.1"/>
    <property type="molecule type" value="Genomic_DNA"/>
</dbReference>
<feature type="domain" description="N-acetyltransferase" evidence="2">
    <location>
        <begin position="1"/>
        <end position="137"/>
    </location>
</feature>
<dbReference type="PANTHER" id="PTHR13947:SF37">
    <property type="entry name" value="LD18367P"/>
    <property type="match status" value="1"/>
</dbReference>
<protein>
    <submittedName>
        <fullName evidence="3">Ribosomal-protein-alanine N-acetyltransferase</fullName>
    </submittedName>
</protein>
<proteinExistence type="predicted"/>
<dbReference type="InterPro" id="IPR016181">
    <property type="entry name" value="Acyl_CoA_acyltransferase"/>
</dbReference>
<dbReference type="AlphaFoldDB" id="A0A238IY36"/>
<sequence length="139" mass="14698">MTADELAAIHARAMVVPPAWSAVTIEGFLDAPGAILATTEAGFALGRVAADEAELLTLAVSPDARRQGQARRCLEELERMAREKGALRLFLEVAATNDPARALYVGAGFGEAGVRKRYYRGTAGEAIDAIVMSKTLLPA</sequence>
<name>A0A238IY36_9RHOB</name>
<dbReference type="Pfam" id="PF00583">
    <property type="entry name" value="Acetyltransf_1"/>
    <property type="match status" value="1"/>
</dbReference>
<evidence type="ECO:0000256" key="1">
    <source>
        <dbReference type="ARBA" id="ARBA00022679"/>
    </source>
</evidence>
<evidence type="ECO:0000313" key="3">
    <source>
        <dbReference type="EMBL" id="SMX22775.1"/>
    </source>
</evidence>
<accession>A0A238IY36</accession>
<gene>
    <name evidence="3" type="ORF">BOA8489_00873</name>
</gene>
<dbReference type="GO" id="GO:0008080">
    <property type="term" value="F:N-acetyltransferase activity"/>
    <property type="evidence" value="ECO:0007669"/>
    <property type="project" value="InterPro"/>
</dbReference>
<keyword evidence="4" id="KW-1185">Reference proteome</keyword>
<dbReference type="PROSITE" id="PS51186">
    <property type="entry name" value="GNAT"/>
    <property type="match status" value="1"/>
</dbReference>
<dbReference type="RefSeq" id="WP_093972746.1">
    <property type="nucleotide sequence ID" value="NZ_FXXQ01000002.1"/>
</dbReference>
<dbReference type="Proteomes" id="UP000201838">
    <property type="component" value="Unassembled WGS sequence"/>
</dbReference>
<organism evidence="3 4">
    <name type="scientific">Boseongicola aestuarii</name>
    <dbReference type="NCBI Taxonomy" id="1470561"/>
    <lineage>
        <taxon>Bacteria</taxon>
        <taxon>Pseudomonadati</taxon>
        <taxon>Pseudomonadota</taxon>
        <taxon>Alphaproteobacteria</taxon>
        <taxon>Rhodobacterales</taxon>
        <taxon>Paracoccaceae</taxon>
        <taxon>Boseongicola</taxon>
    </lineage>
</organism>